<name>A0ABD2YGA4_9GENT</name>
<dbReference type="PROSITE" id="PS50011">
    <property type="entry name" value="PROTEIN_KINASE_DOM"/>
    <property type="match status" value="1"/>
</dbReference>
<comment type="caution">
    <text evidence="2">The sequence shown here is derived from an EMBL/GenBank/DDBJ whole genome shotgun (WGS) entry which is preliminary data.</text>
</comment>
<dbReference type="AlphaFoldDB" id="A0ABD2YGA4"/>
<evidence type="ECO:0000313" key="3">
    <source>
        <dbReference type="Proteomes" id="UP001630127"/>
    </source>
</evidence>
<dbReference type="PANTHER" id="PTHR23257:SF978">
    <property type="entry name" value="PROTEIN KINASE FAMILY PROTEIN"/>
    <property type="match status" value="1"/>
</dbReference>
<dbReference type="InterPro" id="IPR050167">
    <property type="entry name" value="Ser_Thr_protein_kinase"/>
</dbReference>
<dbReference type="InterPro" id="IPR011009">
    <property type="entry name" value="Kinase-like_dom_sf"/>
</dbReference>
<feature type="domain" description="Protein kinase" evidence="1">
    <location>
        <begin position="1"/>
        <end position="159"/>
    </location>
</feature>
<protein>
    <recommendedName>
        <fullName evidence="1">Protein kinase domain-containing protein</fullName>
    </recommendedName>
</protein>
<keyword evidence="3" id="KW-1185">Reference proteome</keyword>
<dbReference type="Proteomes" id="UP001630127">
    <property type="component" value="Unassembled WGS sequence"/>
</dbReference>
<dbReference type="Pfam" id="PF07714">
    <property type="entry name" value="PK_Tyr_Ser-Thr"/>
    <property type="match status" value="1"/>
</dbReference>
<evidence type="ECO:0000313" key="2">
    <source>
        <dbReference type="EMBL" id="KAL3504895.1"/>
    </source>
</evidence>
<dbReference type="Gene3D" id="1.10.510.10">
    <property type="entry name" value="Transferase(Phosphotransferase) domain 1"/>
    <property type="match status" value="1"/>
</dbReference>
<sequence>MALDVAKGINYLHCLTSLIVHWDLKSPYLLVDKDWTVKVEHFLHSALISTYLSCFSFQPEWLAPEFLRREPSNEKSNVYSFGVILWELVTMQQPWNGLSSAQNRRLVIPPNTSPVQASLMESAGLRYYKGSCNACVIESKDNWCVILDAKDKSECDKMS</sequence>
<dbReference type="PANTHER" id="PTHR23257">
    <property type="entry name" value="SERINE-THREONINE PROTEIN KINASE"/>
    <property type="match status" value="1"/>
</dbReference>
<dbReference type="InterPro" id="IPR000719">
    <property type="entry name" value="Prot_kinase_dom"/>
</dbReference>
<dbReference type="EMBL" id="JBJUIK010000014">
    <property type="protein sequence ID" value="KAL3504895.1"/>
    <property type="molecule type" value="Genomic_DNA"/>
</dbReference>
<organism evidence="2 3">
    <name type="scientific">Cinchona calisaya</name>
    <dbReference type="NCBI Taxonomy" id="153742"/>
    <lineage>
        <taxon>Eukaryota</taxon>
        <taxon>Viridiplantae</taxon>
        <taxon>Streptophyta</taxon>
        <taxon>Embryophyta</taxon>
        <taxon>Tracheophyta</taxon>
        <taxon>Spermatophyta</taxon>
        <taxon>Magnoliopsida</taxon>
        <taxon>eudicotyledons</taxon>
        <taxon>Gunneridae</taxon>
        <taxon>Pentapetalae</taxon>
        <taxon>asterids</taxon>
        <taxon>lamiids</taxon>
        <taxon>Gentianales</taxon>
        <taxon>Rubiaceae</taxon>
        <taxon>Cinchonoideae</taxon>
        <taxon>Cinchoneae</taxon>
        <taxon>Cinchona</taxon>
    </lineage>
</organism>
<dbReference type="InterPro" id="IPR001245">
    <property type="entry name" value="Ser-Thr/Tyr_kinase_cat_dom"/>
</dbReference>
<evidence type="ECO:0000259" key="1">
    <source>
        <dbReference type="PROSITE" id="PS50011"/>
    </source>
</evidence>
<accession>A0ABD2YGA4</accession>
<gene>
    <name evidence="2" type="ORF">ACH5RR_034736</name>
</gene>
<proteinExistence type="predicted"/>
<reference evidence="2 3" key="1">
    <citation type="submission" date="2024-11" db="EMBL/GenBank/DDBJ databases">
        <title>A near-complete genome assembly of Cinchona calisaya.</title>
        <authorList>
            <person name="Lian D.C."/>
            <person name="Zhao X.W."/>
            <person name="Wei L."/>
        </authorList>
    </citation>
    <scope>NUCLEOTIDE SEQUENCE [LARGE SCALE GENOMIC DNA]</scope>
    <source>
        <tissue evidence="2">Nenye</tissue>
    </source>
</reference>
<dbReference type="SUPFAM" id="SSF56112">
    <property type="entry name" value="Protein kinase-like (PK-like)"/>
    <property type="match status" value="1"/>
</dbReference>